<dbReference type="SUPFAM" id="SSF51206">
    <property type="entry name" value="cAMP-binding domain-like"/>
    <property type="match status" value="1"/>
</dbReference>
<dbReference type="InterPro" id="IPR018490">
    <property type="entry name" value="cNMP-bd_dom_sf"/>
</dbReference>
<dbReference type="Proteomes" id="UP000245754">
    <property type="component" value="Unassembled WGS sequence"/>
</dbReference>
<evidence type="ECO:0000313" key="2">
    <source>
        <dbReference type="Proteomes" id="UP000245754"/>
    </source>
</evidence>
<keyword evidence="2" id="KW-1185">Reference proteome</keyword>
<protein>
    <recommendedName>
        <fullName evidence="3">Cyclic nucleotide-binding domain-containing protein</fullName>
    </recommendedName>
</protein>
<proteinExistence type="predicted"/>
<evidence type="ECO:0000313" key="1">
    <source>
        <dbReference type="EMBL" id="PWK36558.1"/>
    </source>
</evidence>
<name>A0A316EYM8_9BURK</name>
<evidence type="ECO:0008006" key="3">
    <source>
        <dbReference type="Google" id="ProtNLM"/>
    </source>
</evidence>
<organism evidence="1 2">
    <name type="scientific">Cupriavidus plantarum</name>
    <dbReference type="NCBI Taxonomy" id="942865"/>
    <lineage>
        <taxon>Bacteria</taxon>
        <taxon>Pseudomonadati</taxon>
        <taxon>Pseudomonadota</taxon>
        <taxon>Betaproteobacteria</taxon>
        <taxon>Burkholderiales</taxon>
        <taxon>Burkholderiaceae</taxon>
        <taxon>Cupriavidus</taxon>
    </lineage>
</organism>
<dbReference type="InterPro" id="IPR014710">
    <property type="entry name" value="RmlC-like_jellyroll"/>
</dbReference>
<dbReference type="AlphaFoldDB" id="A0A316EYM8"/>
<dbReference type="EMBL" id="QGGT01000001">
    <property type="protein sequence ID" value="PWK36558.1"/>
    <property type="molecule type" value="Genomic_DNA"/>
</dbReference>
<sequence length="152" mass="17149">MTPSITYLHLLRHTPFFTGLDTDQLRWVIAHSREWEVRPGGTIASSTRPGHPDAGAGYWVLLDGGWTLRVGDHIVSSRHADPGKWFDQDLLGVQPFALVATEHSYVMHIARDQMDDMLARRFAFGRHLDAGRSLYRAIVQDAQQDAMQDAAR</sequence>
<accession>A0A316EYM8</accession>
<reference evidence="1 2" key="1">
    <citation type="submission" date="2018-05" db="EMBL/GenBank/DDBJ databases">
        <title>Genomic Encyclopedia of Type Strains, Phase IV (KMG-V): Genome sequencing to study the core and pangenomes of soil and plant-associated prokaryotes.</title>
        <authorList>
            <person name="Whitman W."/>
        </authorList>
    </citation>
    <scope>NUCLEOTIDE SEQUENCE [LARGE SCALE GENOMIC DNA]</scope>
    <source>
        <strain evidence="1 2">SLV-132</strain>
    </source>
</reference>
<comment type="caution">
    <text evidence="1">The sequence shown here is derived from an EMBL/GenBank/DDBJ whole genome shotgun (WGS) entry which is preliminary data.</text>
</comment>
<gene>
    <name evidence="1" type="ORF">C7419_101415</name>
</gene>
<dbReference type="RefSeq" id="WP_109580375.1">
    <property type="nucleotide sequence ID" value="NZ_QGGT01000001.1"/>
</dbReference>
<dbReference type="Gene3D" id="2.60.120.10">
    <property type="entry name" value="Jelly Rolls"/>
    <property type="match status" value="1"/>
</dbReference>